<dbReference type="InterPro" id="IPR000792">
    <property type="entry name" value="Tscrpt_reg_LuxR_C"/>
</dbReference>
<dbReference type="SUPFAM" id="SSF52540">
    <property type="entry name" value="P-loop containing nucleoside triphosphate hydrolases"/>
    <property type="match status" value="1"/>
</dbReference>
<dbReference type="Gene3D" id="3.40.50.300">
    <property type="entry name" value="P-loop containing nucleotide triphosphate hydrolases"/>
    <property type="match status" value="1"/>
</dbReference>
<dbReference type="PROSITE" id="PS50043">
    <property type="entry name" value="HTH_LUXR_2"/>
    <property type="match status" value="1"/>
</dbReference>
<evidence type="ECO:0000313" key="3">
    <source>
        <dbReference type="Proteomes" id="UP000654345"/>
    </source>
</evidence>
<comment type="caution">
    <text evidence="2">The sequence shown here is derived from an EMBL/GenBank/DDBJ whole genome shotgun (WGS) entry which is preliminary data.</text>
</comment>
<keyword evidence="3" id="KW-1185">Reference proteome</keyword>
<dbReference type="PANTHER" id="PTHR47691:SF3">
    <property type="entry name" value="HTH-TYPE TRANSCRIPTIONAL REGULATOR RV0890C-RELATED"/>
    <property type="match status" value="1"/>
</dbReference>
<dbReference type="InterPro" id="IPR019734">
    <property type="entry name" value="TPR_rpt"/>
</dbReference>
<dbReference type="SUPFAM" id="SSF46894">
    <property type="entry name" value="C-terminal effector domain of the bipartite response regulators"/>
    <property type="match status" value="1"/>
</dbReference>
<dbReference type="InterPro" id="IPR011990">
    <property type="entry name" value="TPR-like_helical_dom_sf"/>
</dbReference>
<dbReference type="Pfam" id="PF13424">
    <property type="entry name" value="TPR_12"/>
    <property type="match status" value="1"/>
</dbReference>
<dbReference type="InterPro" id="IPR016032">
    <property type="entry name" value="Sig_transdc_resp-reg_C-effctor"/>
</dbReference>
<dbReference type="Gene3D" id="1.10.10.10">
    <property type="entry name" value="Winged helix-like DNA-binding domain superfamily/Winged helix DNA-binding domain"/>
    <property type="match status" value="1"/>
</dbReference>
<accession>A0ABQ3V0B2</accession>
<dbReference type="PRINTS" id="PR00038">
    <property type="entry name" value="HTHLUXR"/>
</dbReference>
<dbReference type="CDD" id="cd06170">
    <property type="entry name" value="LuxR_C_like"/>
    <property type="match status" value="1"/>
</dbReference>
<evidence type="ECO:0000259" key="1">
    <source>
        <dbReference type="PROSITE" id="PS50043"/>
    </source>
</evidence>
<dbReference type="SUPFAM" id="SSF48452">
    <property type="entry name" value="TPR-like"/>
    <property type="match status" value="1"/>
</dbReference>
<dbReference type="InterPro" id="IPR027417">
    <property type="entry name" value="P-loop_NTPase"/>
</dbReference>
<evidence type="ECO:0000313" key="2">
    <source>
        <dbReference type="EMBL" id="GHO58357.1"/>
    </source>
</evidence>
<dbReference type="SMART" id="SM00421">
    <property type="entry name" value="HTH_LUXR"/>
    <property type="match status" value="1"/>
</dbReference>
<protein>
    <recommendedName>
        <fullName evidence="1">HTH luxR-type domain-containing protein</fullName>
    </recommendedName>
</protein>
<dbReference type="Proteomes" id="UP000654345">
    <property type="component" value="Unassembled WGS sequence"/>
</dbReference>
<proteinExistence type="predicted"/>
<dbReference type="PANTHER" id="PTHR47691">
    <property type="entry name" value="REGULATOR-RELATED"/>
    <property type="match status" value="1"/>
</dbReference>
<name>A0ABQ3V0B2_9CHLR</name>
<dbReference type="PROSITE" id="PS00622">
    <property type="entry name" value="HTH_LUXR_1"/>
    <property type="match status" value="1"/>
</dbReference>
<dbReference type="Pfam" id="PF00196">
    <property type="entry name" value="GerE"/>
    <property type="match status" value="1"/>
</dbReference>
<dbReference type="InterPro" id="IPR036388">
    <property type="entry name" value="WH-like_DNA-bd_sf"/>
</dbReference>
<gene>
    <name evidence="2" type="ORF">KSB_68320</name>
</gene>
<sequence length="834" mass="93047">MRQEMPEKGRISGTSQVYLLQIRERDTRFQHDLREDGHENDVGGIPYLDMTSERFTHKHNLPASVSSFIGREQELREIRSGLHEHRLMTLTGTRGTGKTRLALQAAAAELDHFSDGAWLIDLAPLTASELVLETICKVLSLPETPDLVPIEQLVAYLSVRHLLLVLDNCEHVIEECARIVASLLTRCPRLTLLATSREPLLINGEVVLRVPALSLPEQSRPLDWARFLHYDALHLFMERAHAADPSFRLTDGNAEAVAEICRHLDGLPLALELAAVRACGMGVAELSKRLDQRFHLLTKGDRTALPRQQTLYAMIDWSYRLLPEPEQAVLRRLGIFVGAFKLEAAESVCAGAYLGQNGRERIMPEMILHHLPQLVNKSLVQFNQETGRYRLLETIRLFSLERLAEVGETQSLSRQHFAWYLQLAERGVPSLSGSKPEAWVAQVEQEHDNLRAALDWAIETERSEEAARCALALWRFWHTHTYQREGLRWLERILMLDGDIPLSMALRPQLLNALGVLSHTLWQFDRAAFYHAEALRMFRERGDREGQAQALFDIGWQQFEEMKLEQARAYATESLALAQEVGDQPAIARALLLGALAATEADQVDEAIPALEESLAIWQILGDTSNMAKAMGILAHAEEKRGNHERAKPLLAQAVRLQVQLGDFIDLIGPLVALGFMAMHAQVQPEGARSAAQAFGVMTTWIAKIGGKSPWAEGPHQQAIEQVTTMLGADTFAQAFEIGKQMTLADLIRLTEQITAPAVILPSPPHPIPAHTTLTARELEVLRLVATGLTNAQVAQHLSVTPRTVNAHLTAIYSKLGVSTRSGAMRYALDHQLS</sequence>
<dbReference type="Gene3D" id="1.25.40.10">
    <property type="entry name" value="Tetratricopeptide repeat domain"/>
    <property type="match status" value="1"/>
</dbReference>
<reference evidence="2 3" key="1">
    <citation type="journal article" date="2021" name="Int. J. Syst. Evol. Microbiol.">
        <title>Reticulibacter mediterranei gen. nov., sp. nov., within the new family Reticulibacteraceae fam. nov., and Ktedonospora formicarum gen. nov., sp. nov., Ktedonobacter robiniae sp. nov., Dictyobacter formicarum sp. nov. and Dictyobacter arantiisoli sp. nov., belonging to the class Ktedonobacteria.</title>
        <authorList>
            <person name="Yabe S."/>
            <person name="Zheng Y."/>
            <person name="Wang C.M."/>
            <person name="Sakai Y."/>
            <person name="Abe K."/>
            <person name="Yokota A."/>
            <person name="Donadio S."/>
            <person name="Cavaletti L."/>
            <person name="Monciardini P."/>
        </authorList>
    </citation>
    <scope>NUCLEOTIDE SEQUENCE [LARGE SCALE GENOMIC DNA]</scope>
    <source>
        <strain evidence="2 3">SOSP1-30</strain>
    </source>
</reference>
<dbReference type="SMART" id="SM00028">
    <property type="entry name" value="TPR"/>
    <property type="match status" value="4"/>
</dbReference>
<organism evidence="2 3">
    <name type="scientific">Ktedonobacter robiniae</name>
    <dbReference type="NCBI Taxonomy" id="2778365"/>
    <lineage>
        <taxon>Bacteria</taxon>
        <taxon>Bacillati</taxon>
        <taxon>Chloroflexota</taxon>
        <taxon>Ktedonobacteria</taxon>
        <taxon>Ktedonobacterales</taxon>
        <taxon>Ktedonobacteraceae</taxon>
        <taxon>Ktedonobacter</taxon>
    </lineage>
</organism>
<dbReference type="EMBL" id="BNJG01000003">
    <property type="protein sequence ID" value="GHO58357.1"/>
    <property type="molecule type" value="Genomic_DNA"/>
</dbReference>
<feature type="domain" description="HTH luxR-type" evidence="1">
    <location>
        <begin position="767"/>
        <end position="832"/>
    </location>
</feature>